<dbReference type="HAMAP" id="MF_00416">
    <property type="entry name" value="FlgI"/>
    <property type="match status" value="1"/>
</dbReference>
<feature type="chain" id="PRO_5009989045" description="Flagellar P-ring protein" evidence="5">
    <location>
        <begin position="31"/>
        <end position="374"/>
    </location>
</feature>
<dbReference type="PANTHER" id="PTHR30381:SF0">
    <property type="entry name" value="FLAGELLAR P-RING PROTEIN"/>
    <property type="match status" value="1"/>
</dbReference>
<reference evidence="6 7" key="1">
    <citation type="journal article" date="2017" name="Arch. Microbiol.">
        <title>Mariprofundus micogutta sp. nov., a novel iron-oxidizing zetaproteobacterium isolated from a deep-sea hydrothermal field at the Bayonnaise knoll of the Izu-Ogasawara arc, and a description of Mariprofundales ord. nov. and Zetaproteobacteria classis nov.</title>
        <authorList>
            <person name="Makita H."/>
            <person name="Tanaka E."/>
            <person name="Mitsunobu S."/>
            <person name="Miyazaki M."/>
            <person name="Nunoura T."/>
            <person name="Uematsu K."/>
            <person name="Takaki Y."/>
            <person name="Nishi S."/>
            <person name="Shimamura S."/>
            <person name="Takai K."/>
        </authorList>
    </citation>
    <scope>NUCLEOTIDE SEQUENCE [LARGE SCALE GENOMIC DNA]</scope>
    <source>
        <strain evidence="6 7">ET2</strain>
    </source>
</reference>
<evidence type="ECO:0000256" key="1">
    <source>
        <dbReference type="ARBA" id="ARBA00002591"/>
    </source>
</evidence>
<keyword evidence="6" id="KW-0966">Cell projection</keyword>
<comment type="caution">
    <text evidence="6">The sequence shown here is derived from an EMBL/GenBank/DDBJ whole genome shotgun (WGS) entry which is preliminary data.</text>
</comment>
<gene>
    <name evidence="5" type="primary">flgI</name>
    <name evidence="6" type="ORF">MMIC_P0364</name>
</gene>
<keyword evidence="7" id="KW-1185">Reference proteome</keyword>
<dbReference type="PANTHER" id="PTHR30381">
    <property type="entry name" value="FLAGELLAR P-RING PERIPLASMIC PROTEIN FLGI"/>
    <property type="match status" value="1"/>
</dbReference>
<proteinExistence type="inferred from homology"/>
<dbReference type="InterPro" id="IPR001782">
    <property type="entry name" value="Flag_FlgI"/>
</dbReference>
<dbReference type="GO" id="GO:0009428">
    <property type="term" value="C:bacterial-type flagellum basal body, distal rod, P ring"/>
    <property type="evidence" value="ECO:0007669"/>
    <property type="project" value="InterPro"/>
</dbReference>
<keyword evidence="4 5" id="KW-0975">Bacterial flagellum</keyword>
<dbReference type="EMBL" id="BDFD01000002">
    <property type="protein sequence ID" value="GAV19430.1"/>
    <property type="molecule type" value="Genomic_DNA"/>
</dbReference>
<comment type="function">
    <text evidence="1 5">Assembles around the rod to form the L-ring and probably protects the motor/basal body from shearing forces during rotation.</text>
</comment>
<accession>A0A1L8CKK3</accession>
<evidence type="ECO:0000313" key="7">
    <source>
        <dbReference type="Proteomes" id="UP000231632"/>
    </source>
</evidence>
<dbReference type="AlphaFoldDB" id="A0A1L8CKK3"/>
<name>A0A1L8CKK3_9PROT</name>
<dbReference type="GO" id="GO:0005198">
    <property type="term" value="F:structural molecule activity"/>
    <property type="evidence" value="ECO:0007669"/>
    <property type="project" value="InterPro"/>
</dbReference>
<evidence type="ECO:0000256" key="3">
    <source>
        <dbReference type="ARBA" id="ARBA00022729"/>
    </source>
</evidence>
<dbReference type="GO" id="GO:0030288">
    <property type="term" value="C:outer membrane-bounded periplasmic space"/>
    <property type="evidence" value="ECO:0007669"/>
    <property type="project" value="InterPro"/>
</dbReference>
<comment type="subunit">
    <text evidence="5">The basal body constitutes a major portion of the flagellar organelle and consists of four rings (L,P,S, and M) mounted on a central rod.</text>
</comment>
<sequence length="374" mass="38957" precursor="true">MAILMKLNLPRSLFALLAACMLLMPAQLQAERIKDLADIEGVRGNALIGYGLVVGLNGTGDSGTSSPFTVNSITALLERLGVNVRADISKMKPKNIAAVMVTTELPAFARPGQQLDITVSSIGDSKSLRGGTLLVTPLLGGDGKPYAVAQGGLSIGGFAAAGKGGNTTKNHPTAGRIPNGARVERAAPHGLYADQEQVVLSLRRPDFTTARTMQNAINAKLGEGMARATDSGTIKVWNPKGNAIDLIADLEQIDLDIDHRAVVVVDERTGTIVMGQEVRIDKVAVAHGNITVSVSENPEVSQPNAFAGGQTATVDRTNVDVSEDEAKLVVLPKQVSLSELVSALNAVGATPSDLIAVLQAIKAAGALHADLRTM</sequence>
<evidence type="ECO:0000256" key="4">
    <source>
        <dbReference type="ARBA" id="ARBA00023143"/>
    </source>
</evidence>
<comment type="similarity">
    <text evidence="5">Belongs to the FlgI family.</text>
</comment>
<keyword evidence="3 5" id="KW-0732">Signal</keyword>
<organism evidence="6 7">
    <name type="scientific">Mariprofundus micogutta</name>
    <dbReference type="NCBI Taxonomy" id="1921010"/>
    <lineage>
        <taxon>Bacteria</taxon>
        <taxon>Pseudomonadati</taxon>
        <taxon>Pseudomonadota</taxon>
        <taxon>Candidatius Mariprofundia</taxon>
        <taxon>Mariprofundales</taxon>
        <taxon>Mariprofundaceae</taxon>
        <taxon>Mariprofundus</taxon>
    </lineage>
</organism>
<dbReference type="Proteomes" id="UP000231632">
    <property type="component" value="Unassembled WGS sequence"/>
</dbReference>
<dbReference type="NCBIfam" id="NF003676">
    <property type="entry name" value="PRK05303.1"/>
    <property type="match status" value="1"/>
</dbReference>
<dbReference type="PRINTS" id="PR01010">
    <property type="entry name" value="FLGPRINGFLGI"/>
</dbReference>
<dbReference type="STRING" id="1921010.MMIC_P0364"/>
<evidence type="ECO:0000256" key="5">
    <source>
        <dbReference type="HAMAP-Rule" id="MF_00416"/>
    </source>
</evidence>
<dbReference type="OrthoDB" id="5289193at2"/>
<keyword evidence="6" id="KW-0969">Cilium</keyword>
<dbReference type="RefSeq" id="WP_072658616.1">
    <property type="nucleotide sequence ID" value="NZ_BDFD01000002.1"/>
</dbReference>
<dbReference type="GO" id="GO:0071973">
    <property type="term" value="P:bacterial-type flagellum-dependent cell motility"/>
    <property type="evidence" value="ECO:0007669"/>
    <property type="project" value="InterPro"/>
</dbReference>
<dbReference type="Pfam" id="PF02119">
    <property type="entry name" value="FlgI"/>
    <property type="match status" value="1"/>
</dbReference>
<evidence type="ECO:0000256" key="2">
    <source>
        <dbReference type="ARBA" id="ARBA00004117"/>
    </source>
</evidence>
<keyword evidence="6" id="KW-0282">Flagellum</keyword>
<evidence type="ECO:0000313" key="6">
    <source>
        <dbReference type="EMBL" id="GAV19430.1"/>
    </source>
</evidence>
<protein>
    <recommendedName>
        <fullName evidence="5">Flagellar P-ring protein</fullName>
    </recommendedName>
    <alternativeName>
        <fullName evidence="5">Basal body P-ring protein</fullName>
    </alternativeName>
</protein>
<comment type="subcellular location">
    <subcellularLocation>
        <location evidence="2 5">Bacterial flagellum basal body</location>
    </subcellularLocation>
</comment>
<feature type="signal peptide" evidence="5">
    <location>
        <begin position="1"/>
        <end position="30"/>
    </location>
</feature>